<organism evidence="1 2">
    <name type="scientific">Operophtera brumata</name>
    <name type="common">Winter moth</name>
    <name type="synonym">Phalaena brumata</name>
    <dbReference type="NCBI Taxonomy" id="104452"/>
    <lineage>
        <taxon>Eukaryota</taxon>
        <taxon>Metazoa</taxon>
        <taxon>Ecdysozoa</taxon>
        <taxon>Arthropoda</taxon>
        <taxon>Hexapoda</taxon>
        <taxon>Insecta</taxon>
        <taxon>Pterygota</taxon>
        <taxon>Neoptera</taxon>
        <taxon>Endopterygota</taxon>
        <taxon>Lepidoptera</taxon>
        <taxon>Glossata</taxon>
        <taxon>Ditrysia</taxon>
        <taxon>Geometroidea</taxon>
        <taxon>Geometridae</taxon>
        <taxon>Larentiinae</taxon>
        <taxon>Operophtera</taxon>
    </lineage>
</organism>
<dbReference type="EMBL" id="JTDY01009785">
    <property type="protein sequence ID" value="KOB62710.1"/>
    <property type="molecule type" value="Genomic_DNA"/>
</dbReference>
<gene>
    <name evidence="1" type="ORF">OBRU01_22113</name>
</gene>
<evidence type="ECO:0000313" key="1">
    <source>
        <dbReference type="EMBL" id="KOB62710.1"/>
    </source>
</evidence>
<reference evidence="1 2" key="1">
    <citation type="journal article" date="2015" name="Genome Biol. Evol.">
        <title>The genome of winter moth (Operophtera brumata) provides a genomic perspective on sexual dimorphism and phenology.</title>
        <authorList>
            <person name="Derks M.F."/>
            <person name="Smit S."/>
            <person name="Salis L."/>
            <person name="Schijlen E."/>
            <person name="Bossers A."/>
            <person name="Mateman C."/>
            <person name="Pijl A.S."/>
            <person name="de Ridder D."/>
            <person name="Groenen M.A."/>
            <person name="Visser M.E."/>
            <person name="Megens H.J."/>
        </authorList>
    </citation>
    <scope>NUCLEOTIDE SEQUENCE [LARGE SCALE GENOMIC DNA]</scope>
    <source>
        <strain evidence="1">WM2013NL</strain>
        <tissue evidence="1">Head and thorax</tissue>
    </source>
</reference>
<sequence>MTDEDLSFAHRSNLRRPKIRIIPSTPRIRNGIHKDPAFEPTRFSSDTCIRLKIKNCRTIHVPRRHQAAYTHPSHAHSKQSIVVASGLLLRFKYKLNKPNAPPYLGALLL</sequence>
<accession>A0A0L7KI07</accession>
<proteinExistence type="predicted"/>
<keyword evidence="2" id="KW-1185">Reference proteome</keyword>
<name>A0A0L7KI07_OPEBR</name>
<evidence type="ECO:0000313" key="2">
    <source>
        <dbReference type="Proteomes" id="UP000037510"/>
    </source>
</evidence>
<protein>
    <submittedName>
        <fullName evidence="1">Uncharacterized protein</fullName>
    </submittedName>
</protein>
<dbReference type="Proteomes" id="UP000037510">
    <property type="component" value="Unassembled WGS sequence"/>
</dbReference>
<dbReference type="AlphaFoldDB" id="A0A0L7KI07"/>
<comment type="caution">
    <text evidence="1">The sequence shown here is derived from an EMBL/GenBank/DDBJ whole genome shotgun (WGS) entry which is preliminary data.</text>
</comment>